<keyword evidence="1" id="KW-0812">Transmembrane</keyword>
<protein>
    <submittedName>
        <fullName evidence="2">Uncharacterized protein</fullName>
    </submittedName>
</protein>
<organism evidence="2 3">
    <name type="scientific">Paeniglutamicibacter kerguelensis</name>
    <dbReference type="NCBI Taxonomy" id="254788"/>
    <lineage>
        <taxon>Bacteria</taxon>
        <taxon>Bacillati</taxon>
        <taxon>Actinomycetota</taxon>
        <taxon>Actinomycetes</taxon>
        <taxon>Micrococcales</taxon>
        <taxon>Micrococcaceae</taxon>
        <taxon>Paeniglutamicibacter</taxon>
    </lineage>
</organism>
<feature type="transmembrane region" description="Helical" evidence="1">
    <location>
        <begin position="123"/>
        <end position="144"/>
    </location>
</feature>
<evidence type="ECO:0000313" key="2">
    <source>
        <dbReference type="EMBL" id="MBP2387294.1"/>
    </source>
</evidence>
<dbReference type="RefSeq" id="WP_209999477.1">
    <property type="nucleotide sequence ID" value="NZ_BAAAJY010000005.1"/>
</dbReference>
<reference evidence="2 3" key="1">
    <citation type="submission" date="2021-03" db="EMBL/GenBank/DDBJ databases">
        <title>Sequencing the genomes of 1000 actinobacteria strains.</title>
        <authorList>
            <person name="Klenk H.-P."/>
        </authorList>
    </citation>
    <scope>NUCLEOTIDE SEQUENCE [LARGE SCALE GENOMIC DNA]</scope>
    <source>
        <strain evidence="2 3">DSM 15797</strain>
    </source>
</reference>
<keyword evidence="3" id="KW-1185">Reference proteome</keyword>
<evidence type="ECO:0000256" key="1">
    <source>
        <dbReference type="SAM" id="Phobius"/>
    </source>
</evidence>
<sequence>MSTIHAGVAVAAPAREPSAGSAASAAPATAASGRILARGIAVTAMALGLAHVWILVVFPHGLLMTLLLAAMVAACLKCAHRAWGSPQALPGLLAMSAFMAIVHTFMALGFGGHQHGGHEPATAATAASGAMLAIAAAELALVMLCSIGMRRTSSAGSPARYLV</sequence>
<keyword evidence="1" id="KW-0472">Membrane</keyword>
<feature type="transmembrane region" description="Helical" evidence="1">
    <location>
        <begin position="88"/>
        <end position="111"/>
    </location>
</feature>
<proteinExistence type="predicted"/>
<comment type="caution">
    <text evidence="2">The sequence shown here is derived from an EMBL/GenBank/DDBJ whole genome shotgun (WGS) entry which is preliminary data.</text>
</comment>
<accession>A0ABS4XI03</accession>
<dbReference type="EMBL" id="JAGIOF010000001">
    <property type="protein sequence ID" value="MBP2387294.1"/>
    <property type="molecule type" value="Genomic_DNA"/>
</dbReference>
<keyword evidence="1" id="KW-1133">Transmembrane helix</keyword>
<evidence type="ECO:0000313" key="3">
    <source>
        <dbReference type="Proteomes" id="UP001296993"/>
    </source>
</evidence>
<feature type="transmembrane region" description="Helical" evidence="1">
    <location>
        <begin position="54"/>
        <end position="76"/>
    </location>
</feature>
<name>A0ABS4XI03_9MICC</name>
<gene>
    <name evidence="2" type="ORF">JOF47_002805</name>
</gene>
<dbReference type="Proteomes" id="UP001296993">
    <property type="component" value="Unassembled WGS sequence"/>
</dbReference>